<evidence type="ECO:0000256" key="3">
    <source>
        <dbReference type="SAM" id="SignalP"/>
    </source>
</evidence>
<dbReference type="FunFam" id="3.80.10.10:FF:000383">
    <property type="entry name" value="Leucine-rich repeat receptor protein kinase EMS1"/>
    <property type="match status" value="1"/>
</dbReference>
<keyword evidence="6" id="KW-1185">Reference proteome</keyword>
<dbReference type="Proteomes" id="UP000193642">
    <property type="component" value="Unassembled WGS sequence"/>
</dbReference>
<feature type="signal peptide" evidence="3">
    <location>
        <begin position="1"/>
        <end position="16"/>
    </location>
</feature>
<organism evidence="5 6">
    <name type="scientific">Rhizoclosmatium globosum</name>
    <dbReference type="NCBI Taxonomy" id="329046"/>
    <lineage>
        <taxon>Eukaryota</taxon>
        <taxon>Fungi</taxon>
        <taxon>Fungi incertae sedis</taxon>
        <taxon>Chytridiomycota</taxon>
        <taxon>Chytridiomycota incertae sedis</taxon>
        <taxon>Chytridiomycetes</taxon>
        <taxon>Chytridiales</taxon>
        <taxon>Chytriomycetaceae</taxon>
        <taxon>Rhizoclosmatium</taxon>
    </lineage>
</organism>
<evidence type="ECO:0000313" key="6">
    <source>
        <dbReference type="Proteomes" id="UP000193642"/>
    </source>
</evidence>
<dbReference type="STRING" id="329046.A0A1Y2CFU8"/>
<evidence type="ECO:0000256" key="1">
    <source>
        <dbReference type="ARBA" id="ARBA00022737"/>
    </source>
</evidence>
<keyword evidence="1" id="KW-0677">Repeat</keyword>
<accession>A0A1Y2CFU8</accession>
<dbReference type="AlphaFoldDB" id="A0A1Y2CFU8"/>
<dbReference type="SUPFAM" id="SSF52058">
    <property type="entry name" value="L domain-like"/>
    <property type="match status" value="1"/>
</dbReference>
<name>A0A1Y2CFU8_9FUNG</name>
<feature type="compositionally biased region" description="Low complexity" evidence="2">
    <location>
        <begin position="178"/>
        <end position="370"/>
    </location>
</feature>
<evidence type="ECO:0000259" key="4">
    <source>
        <dbReference type="SMART" id="SM00473"/>
    </source>
</evidence>
<reference evidence="5 6" key="1">
    <citation type="submission" date="2016-07" db="EMBL/GenBank/DDBJ databases">
        <title>Pervasive Adenine N6-methylation of Active Genes in Fungi.</title>
        <authorList>
            <consortium name="DOE Joint Genome Institute"/>
            <person name="Mondo S.J."/>
            <person name="Dannebaum R.O."/>
            <person name="Kuo R.C."/>
            <person name="Labutti K."/>
            <person name="Haridas S."/>
            <person name="Kuo A."/>
            <person name="Salamov A."/>
            <person name="Ahrendt S.R."/>
            <person name="Lipzen A."/>
            <person name="Sullivan W."/>
            <person name="Andreopoulos W.B."/>
            <person name="Clum A."/>
            <person name="Lindquist E."/>
            <person name="Daum C."/>
            <person name="Ramamoorthy G.K."/>
            <person name="Gryganskyi A."/>
            <person name="Culley D."/>
            <person name="Magnuson J.K."/>
            <person name="James T.Y."/>
            <person name="O'Malley M.A."/>
            <person name="Stajich J.E."/>
            <person name="Spatafora J.W."/>
            <person name="Visel A."/>
            <person name="Grigoriev I.V."/>
        </authorList>
    </citation>
    <scope>NUCLEOTIDE SEQUENCE [LARGE SCALE GENOMIC DNA]</scope>
    <source>
        <strain evidence="5 6">JEL800</strain>
    </source>
</reference>
<dbReference type="Gene3D" id="3.80.10.10">
    <property type="entry name" value="Ribonuclease Inhibitor"/>
    <property type="match status" value="1"/>
</dbReference>
<dbReference type="OrthoDB" id="2143279at2759"/>
<dbReference type="Pfam" id="PF00560">
    <property type="entry name" value="LRR_1"/>
    <property type="match status" value="1"/>
</dbReference>
<dbReference type="PANTHER" id="PTHR48057:SF7">
    <property type="entry name" value="LEUCINE-RICH REPEAT SERINE_THREONINE-PROTEIN KINASE 1"/>
    <property type="match status" value="1"/>
</dbReference>
<dbReference type="PROSITE" id="PS51450">
    <property type="entry name" value="LRR"/>
    <property type="match status" value="1"/>
</dbReference>
<keyword evidence="3" id="KW-0732">Signal</keyword>
<dbReference type="InterPro" id="IPR001611">
    <property type="entry name" value="Leu-rich_rpt"/>
</dbReference>
<proteinExistence type="predicted"/>
<dbReference type="PANTHER" id="PTHR48057">
    <property type="entry name" value="LEUCINE-RICH REPEAT SERINE/THREONINE-PROTEIN KINASE 1"/>
    <property type="match status" value="1"/>
</dbReference>
<gene>
    <name evidence="5" type="ORF">BCR33DRAFT_849591</name>
</gene>
<dbReference type="EMBL" id="MCGO01000018">
    <property type="protein sequence ID" value="ORY45948.1"/>
    <property type="molecule type" value="Genomic_DNA"/>
</dbReference>
<feature type="domain" description="Apple" evidence="4">
    <location>
        <begin position="17"/>
        <end position="99"/>
    </location>
</feature>
<evidence type="ECO:0000313" key="5">
    <source>
        <dbReference type="EMBL" id="ORY45948.1"/>
    </source>
</evidence>
<feature type="region of interest" description="Disordered" evidence="2">
    <location>
        <begin position="175"/>
        <end position="379"/>
    </location>
</feature>
<dbReference type="Pfam" id="PF00024">
    <property type="entry name" value="PAN_1"/>
    <property type="match status" value="1"/>
</dbReference>
<dbReference type="InterPro" id="IPR032675">
    <property type="entry name" value="LRR_dom_sf"/>
</dbReference>
<dbReference type="InterPro" id="IPR003609">
    <property type="entry name" value="Pan_app"/>
</dbReference>
<dbReference type="SMART" id="SM00473">
    <property type="entry name" value="PAN_AP"/>
    <property type="match status" value="1"/>
</dbReference>
<sequence>MRFFVLLLAASRFSFALPANYFVLFAVRYTDSGEVDTFSSDSDTDCMADCTARTTSPVCGVATYNLQTSSCNIYPASEVDVGGAATVTIDTDVDAYVPKGQTVYMRGLYFPGISVGNLGYLGGANTKEDCAALCRQTTNCDAATFFANTCVGQQLSNGVNPLAASGSFLVFPGHAPQTTTTSTTTTTVSTTTSTTTSSKTSTTSSTSTSSTSSSSSTTTLTSTTSTTSTSTTSTSTTSQTSSTTSTTSQTTTTTTSQTSTTTTTQTSSTTSSSTTTQTTSTTTTSSTSSSTSTTSVTTSTTSTKSILSPSTSLSLSTTRIPTASTVSPSSATASLTTSSSQSSSGLPPLQSSSSSATPSTSSNVSTVATAKESPTVANSAPQTYGNCEILVASFSSVAYPFNCSSIDPNGFYPIAGLKNQRRRKDNRGGRVKRDTSKYVQFIQYQVQSVVLPRLGLSQQIPPALAGLKSLQILDLSGNQIIGSIPTVIGLLTNLQKINLAGNAITGGIPPQLGQLAKLQTLDISGNQLTGAIPPQLAQLTSIQTISLAGNELTGTIPPALLTAIAAKGVQVSLGTNCLAGVPNQRAVCNRKAPNCRTIALDGGYLDSRWTPLWNALAAAQYDMNAFDKAANELGAAYFGVREYEFQAFRYYAGQRAWCMAKHPEYVYLG</sequence>
<dbReference type="InterPro" id="IPR052595">
    <property type="entry name" value="LRRC69/RLP"/>
</dbReference>
<feature type="chain" id="PRO_5012598558" description="Apple domain-containing protein" evidence="3">
    <location>
        <begin position="17"/>
        <end position="669"/>
    </location>
</feature>
<dbReference type="Pfam" id="PF13855">
    <property type="entry name" value="LRR_8"/>
    <property type="match status" value="1"/>
</dbReference>
<comment type="caution">
    <text evidence="5">The sequence shown here is derived from an EMBL/GenBank/DDBJ whole genome shotgun (WGS) entry which is preliminary data.</text>
</comment>
<evidence type="ECO:0000256" key="2">
    <source>
        <dbReference type="SAM" id="MobiDB-lite"/>
    </source>
</evidence>
<protein>
    <recommendedName>
        <fullName evidence="4">Apple domain-containing protein</fullName>
    </recommendedName>
</protein>